<protein>
    <submittedName>
        <fullName evidence="1">Uncharacterized protein</fullName>
    </submittedName>
</protein>
<accession>A0AAX0B4T6</accession>
<reference evidence="1" key="1">
    <citation type="submission" date="2020-05" db="EMBL/GenBank/DDBJ databases">
        <authorList>
            <person name="Brown S."/>
            <person name="Huntemann M."/>
            <person name="Clum A."/>
            <person name="Spunde A."/>
            <person name="Palaniappan K."/>
            <person name="Ritter S."/>
            <person name="Mikhailova N."/>
            <person name="Chen I.-M."/>
            <person name="Stamatis D."/>
            <person name="Reddy T."/>
            <person name="O'Malley R."/>
            <person name="Daum C."/>
            <person name="Shapiro N."/>
            <person name="Ivanova N."/>
            <person name="Kyrpides N."/>
            <person name="Woyke T."/>
        </authorList>
    </citation>
    <scope>NUCLEOTIDE SEQUENCE</scope>
    <source>
        <strain evidence="1">DJ080</strain>
    </source>
</reference>
<organism evidence="1 2">
    <name type="scientific">Clostridium beijerinckii</name>
    <name type="common">Clostridium MP</name>
    <dbReference type="NCBI Taxonomy" id="1520"/>
    <lineage>
        <taxon>Bacteria</taxon>
        <taxon>Bacillati</taxon>
        <taxon>Bacillota</taxon>
        <taxon>Clostridia</taxon>
        <taxon>Eubacteriales</taxon>
        <taxon>Clostridiaceae</taxon>
        <taxon>Clostridium</taxon>
    </lineage>
</organism>
<evidence type="ECO:0000313" key="1">
    <source>
        <dbReference type="EMBL" id="NRT89438.1"/>
    </source>
</evidence>
<comment type="caution">
    <text evidence="1">The sequence shown here is derived from an EMBL/GenBank/DDBJ whole genome shotgun (WGS) entry which is preliminary data.</text>
</comment>
<name>A0AAX0B4T6_CLOBE</name>
<reference evidence="1" key="2">
    <citation type="journal article" date="2022" name="Nat. Biotechnol.">
        <title>Carbon-negative production of acetone and isopropanol by gas fermentation at industrial pilot scale.</title>
        <authorList>
            <person name="Liew F.E."/>
            <person name="Nogle R."/>
            <person name="Abdalla T."/>
            <person name="Rasor B.J."/>
            <person name="Canter C."/>
            <person name="Jensen R.O."/>
            <person name="Wang L."/>
            <person name="Strutz J."/>
            <person name="Chirania P."/>
            <person name="De Tissera S."/>
            <person name="Mueller A.P."/>
            <person name="Ruan Z."/>
            <person name="Gao A."/>
            <person name="Tran L."/>
            <person name="Engle N.L."/>
            <person name="Bromley J.C."/>
            <person name="Daniell J."/>
            <person name="Conrado R."/>
            <person name="Tschaplinski T.J."/>
            <person name="Giannone R.J."/>
            <person name="Hettich R.L."/>
            <person name="Karim A.S."/>
            <person name="Simpson S.D."/>
            <person name="Brown S.D."/>
            <person name="Leang C."/>
            <person name="Jewett M.C."/>
            <person name="Kopke M."/>
        </authorList>
    </citation>
    <scope>NUCLEOTIDE SEQUENCE</scope>
    <source>
        <strain evidence="1">DJ080</strain>
    </source>
</reference>
<dbReference type="EMBL" id="JABSWW010000001">
    <property type="protein sequence ID" value="NRT89438.1"/>
    <property type="molecule type" value="Genomic_DNA"/>
</dbReference>
<dbReference type="RefSeq" id="WP_173711208.1">
    <property type="nucleotide sequence ID" value="NZ_JABSWW010000001.1"/>
</dbReference>
<proteinExistence type="predicted"/>
<evidence type="ECO:0000313" key="2">
    <source>
        <dbReference type="Proteomes" id="UP001193748"/>
    </source>
</evidence>
<dbReference type="Proteomes" id="UP001193748">
    <property type="component" value="Unassembled WGS sequence"/>
</dbReference>
<gene>
    <name evidence="1" type="ORF">B0H41_003117</name>
</gene>
<sequence>MAHDDEVLITYGLGYAFERSKLLIISEVEEKVVSKKEVDIMEEINIVNKFKEKLDSKCALKFPKSYLTNVEEVLEEKVSKTIPIITSIKAKDVDKQDHLMDEYVKKDLSQMRLRKEGYIQKDSTLIKEYLDSCSENTYAKNIKEKSLKYNKMILKIILTSSFGDEFGDFLSKQGQATILEEIDKNVGEQLENLLKNDYLIKKRYSELDFLNMLLFLEEWQRKYFKWDGKYTDLMFSINKDGRKYKGRKDEIKDSVISFIKEKRYLYLPFGKYNDDNIFINLSDERYCNINENDENRSQYVILEKKENNLYQIVSNEYKKIDLEENSELGYLLSYDNDTVYISLVVYDKKHEKVICKYNNKFIDFKSKMIEELEKHFIL</sequence>
<dbReference type="AlphaFoldDB" id="A0AAX0B4T6"/>